<dbReference type="Gene3D" id="3.30.160.250">
    <property type="match status" value="1"/>
</dbReference>
<dbReference type="EMBL" id="BARW01008405">
    <property type="protein sequence ID" value="GAI84086.1"/>
    <property type="molecule type" value="Genomic_DNA"/>
</dbReference>
<dbReference type="AlphaFoldDB" id="X1SY85"/>
<comment type="caution">
    <text evidence="2">The sequence shown here is derived from an EMBL/GenBank/DDBJ whole genome shotgun (WGS) entry which is preliminary data.</text>
</comment>
<dbReference type="PANTHER" id="PTHR34504:SF2">
    <property type="entry name" value="UPF0150 PROTEIN SSL0259"/>
    <property type="match status" value="1"/>
</dbReference>
<proteinExistence type="predicted"/>
<dbReference type="InterPro" id="IPR031807">
    <property type="entry name" value="HicB-like"/>
</dbReference>
<gene>
    <name evidence="2" type="ORF">S12H4_17236</name>
</gene>
<protein>
    <recommendedName>
        <fullName evidence="1">HicB-like antitoxin of toxin-antitoxin system domain-containing protein</fullName>
    </recommendedName>
</protein>
<accession>X1SY85</accession>
<feature type="non-terminal residue" evidence="2">
    <location>
        <position position="62"/>
    </location>
</feature>
<name>X1SY85_9ZZZZ</name>
<dbReference type="Pfam" id="PF15919">
    <property type="entry name" value="HicB_lk_antitox"/>
    <property type="match status" value="1"/>
</dbReference>
<reference evidence="2" key="1">
    <citation type="journal article" date="2014" name="Front. Microbiol.">
        <title>High frequency of phylogenetically diverse reductive dehalogenase-homologous genes in deep subseafloor sedimentary metagenomes.</title>
        <authorList>
            <person name="Kawai M."/>
            <person name="Futagami T."/>
            <person name="Toyoda A."/>
            <person name="Takaki Y."/>
            <person name="Nishi S."/>
            <person name="Hori S."/>
            <person name="Arai W."/>
            <person name="Tsubouchi T."/>
            <person name="Morono Y."/>
            <person name="Uchiyama I."/>
            <person name="Ito T."/>
            <person name="Fujiyama A."/>
            <person name="Inagaki F."/>
            <person name="Takami H."/>
        </authorList>
    </citation>
    <scope>NUCLEOTIDE SEQUENCE</scope>
    <source>
        <strain evidence="2">Expedition CK06-06</strain>
    </source>
</reference>
<evidence type="ECO:0000313" key="2">
    <source>
        <dbReference type="EMBL" id="GAI84086.1"/>
    </source>
</evidence>
<evidence type="ECO:0000259" key="1">
    <source>
        <dbReference type="Pfam" id="PF15919"/>
    </source>
</evidence>
<dbReference type="InterPro" id="IPR035069">
    <property type="entry name" value="TTHA1013/TTHA0281-like"/>
</dbReference>
<dbReference type="PANTHER" id="PTHR34504">
    <property type="entry name" value="ANTITOXIN HICB"/>
    <property type="match status" value="1"/>
</dbReference>
<feature type="domain" description="HicB-like antitoxin of toxin-antitoxin system" evidence="1">
    <location>
        <begin position="6"/>
        <end position="62"/>
    </location>
</feature>
<dbReference type="SUPFAM" id="SSF143100">
    <property type="entry name" value="TTHA1013/TTHA0281-like"/>
    <property type="match status" value="1"/>
</dbReference>
<dbReference type="InterPro" id="IPR051404">
    <property type="entry name" value="TA_system_antitoxin"/>
</dbReference>
<sequence>MKYYTFEIVIEKEDDGQGYYAYSPTLPGCFSNGPTIEDCRKNIREAIELHIESLAKRSQEIP</sequence>
<organism evidence="2">
    <name type="scientific">marine sediment metagenome</name>
    <dbReference type="NCBI Taxonomy" id="412755"/>
    <lineage>
        <taxon>unclassified sequences</taxon>
        <taxon>metagenomes</taxon>
        <taxon>ecological metagenomes</taxon>
    </lineage>
</organism>